<keyword evidence="4" id="KW-1185">Reference proteome</keyword>
<feature type="domain" description="HMA" evidence="2">
    <location>
        <begin position="2"/>
        <end position="70"/>
    </location>
</feature>
<gene>
    <name evidence="3" type="ORF">ACFQDH_06625</name>
</gene>
<dbReference type="Gene3D" id="3.30.70.100">
    <property type="match status" value="1"/>
</dbReference>
<comment type="caution">
    <text evidence="3">The sequence shown here is derived from an EMBL/GenBank/DDBJ whole genome shotgun (WGS) entry which is preliminary data.</text>
</comment>
<name>A0ABW2ADG5_9MICO</name>
<dbReference type="RefSeq" id="WP_382399648.1">
    <property type="nucleotide sequence ID" value="NZ_JBHSWH010000001.1"/>
</dbReference>
<dbReference type="PROSITE" id="PS01047">
    <property type="entry name" value="HMA_1"/>
    <property type="match status" value="1"/>
</dbReference>
<organism evidence="3 4">
    <name type="scientific">Flexivirga alba</name>
    <dbReference type="NCBI Taxonomy" id="702742"/>
    <lineage>
        <taxon>Bacteria</taxon>
        <taxon>Bacillati</taxon>
        <taxon>Actinomycetota</taxon>
        <taxon>Actinomycetes</taxon>
        <taxon>Micrococcales</taxon>
        <taxon>Dermacoccaceae</taxon>
        <taxon>Flexivirga</taxon>
    </lineage>
</organism>
<dbReference type="Pfam" id="PF00403">
    <property type="entry name" value="HMA"/>
    <property type="match status" value="1"/>
</dbReference>
<dbReference type="InterPro" id="IPR017969">
    <property type="entry name" value="Heavy-metal-associated_CS"/>
</dbReference>
<dbReference type="InterPro" id="IPR006121">
    <property type="entry name" value="HMA_dom"/>
</dbReference>
<protein>
    <submittedName>
        <fullName evidence="3">Heavy-metal-associated domain-containing protein</fullName>
    </submittedName>
</protein>
<evidence type="ECO:0000313" key="4">
    <source>
        <dbReference type="Proteomes" id="UP001596298"/>
    </source>
</evidence>
<dbReference type="EMBL" id="JBHSWH010000001">
    <property type="protein sequence ID" value="MFC6704949.1"/>
    <property type="molecule type" value="Genomic_DNA"/>
</dbReference>
<accession>A0ABW2ADG5</accession>
<dbReference type="SUPFAM" id="SSF55008">
    <property type="entry name" value="HMA, heavy metal-associated domain"/>
    <property type="match status" value="1"/>
</dbReference>
<evidence type="ECO:0000313" key="3">
    <source>
        <dbReference type="EMBL" id="MFC6704949.1"/>
    </source>
</evidence>
<keyword evidence="1" id="KW-0479">Metal-binding</keyword>
<dbReference type="CDD" id="cd00371">
    <property type="entry name" value="HMA"/>
    <property type="match status" value="1"/>
</dbReference>
<sequence length="71" mass="7491">MTQTDITVHGMTCGHCVAAVTEELKTIDGVREVQIDLHEGGDSPVHITSESDLNPQAIADAVDEAGYELVG</sequence>
<dbReference type="InterPro" id="IPR036163">
    <property type="entry name" value="HMA_dom_sf"/>
</dbReference>
<evidence type="ECO:0000259" key="2">
    <source>
        <dbReference type="PROSITE" id="PS50846"/>
    </source>
</evidence>
<proteinExistence type="predicted"/>
<evidence type="ECO:0000256" key="1">
    <source>
        <dbReference type="ARBA" id="ARBA00022723"/>
    </source>
</evidence>
<dbReference type="PROSITE" id="PS50846">
    <property type="entry name" value="HMA_2"/>
    <property type="match status" value="1"/>
</dbReference>
<dbReference type="Proteomes" id="UP001596298">
    <property type="component" value="Unassembled WGS sequence"/>
</dbReference>
<reference evidence="4" key="1">
    <citation type="journal article" date="2019" name="Int. J. Syst. Evol. Microbiol.">
        <title>The Global Catalogue of Microorganisms (GCM) 10K type strain sequencing project: providing services to taxonomists for standard genome sequencing and annotation.</title>
        <authorList>
            <consortium name="The Broad Institute Genomics Platform"/>
            <consortium name="The Broad Institute Genome Sequencing Center for Infectious Disease"/>
            <person name="Wu L."/>
            <person name="Ma J."/>
        </authorList>
    </citation>
    <scope>NUCLEOTIDE SEQUENCE [LARGE SCALE GENOMIC DNA]</scope>
    <source>
        <strain evidence="4">CCUG 58127</strain>
    </source>
</reference>